<gene>
    <name evidence="2" type="ORF">OZZ17_03580</name>
</gene>
<dbReference type="EMBL" id="JAPRAY010000003">
    <property type="protein sequence ID" value="MCZ0666618.1"/>
    <property type="molecule type" value="Genomic_DNA"/>
</dbReference>
<protein>
    <submittedName>
        <fullName evidence="2">Uncharacterized protein</fullName>
    </submittedName>
</protein>
<reference evidence="2" key="1">
    <citation type="submission" date="2022-11" db="EMBL/GenBank/DDBJ databases">
        <title>Temperate bacteriophages infecting mucin-degrading bacterium Ruminococcus gnavus from the human gut.</title>
        <authorList>
            <person name="Buttimer C."/>
        </authorList>
    </citation>
    <scope>NUCLEOTIDE SEQUENCE</scope>
    <source>
        <strain evidence="2">CCUG 49994</strain>
    </source>
</reference>
<dbReference type="AlphaFoldDB" id="A0A9Q4I1J6"/>
<accession>A0A9Q4I1J6</accession>
<feature type="coiled-coil region" evidence="1">
    <location>
        <begin position="66"/>
        <end position="93"/>
    </location>
</feature>
<evidence type="ECO:0000256" key="1">
    <source>
        <dbReference type="SAM" id="Coils"/>
    </source>
</evidence>
<dbReference type="RefSeq" id="WP_268803401.1">
    <property type="nucleotide sequence ID" value="NZ_JAPRAY010000003.1"/>
</dbReference>
<keyword evidence="1" id="KW-0175">Coiled coil</keyword>
<proteinExistence type="predicted"/>
<evidence type="ECO:0000313" key="2">
    <source>
        <dbReference type="EMBL" id="MCZ0666618.1"/>
    </source>
</evidence>
<organism evidence="2 3">
    <name type="scientific">Mediterraneibacter gnavus</name>
    <name type="common">Ruminococcus gnavus</name>
    <dbReference type="NCBI Taxonomy" id="33038"/>
    <lineage>
        <taxon>Bacteria</taxon>
        <taxon>Bacillati</taxon>
        <taxon>Bacillota</taxon>
        <taxon>Clostridia</taxon>
        <taxon>Lachnospirales</taxon>
        <taxon>Lachnospiraceae</taxon>
        <taxon>Mediterraneibacter</taxon>
    </lineage>
</organism>
<dbReference type="Proteomes" id="UP001079535">
    <property type="component" value="Unassembled WGS sequence"/>
</dbReference>
<evidence type="ECO:0000313" key="3">
    <source>
        <dbReference type="Proteomes" id="UP001079535"/>
    </source>
</evidence>
<sequence>MRFKGDIIITDPCYICKEKEKVGKYPRAKDYFSYDKKENYPDYRKMDENEIKALEEDTGFPEEFLLDEWIHKSDQYEEENKKYDAALQEYRKNNISDWELSNYGSDMEVLGIKNYICRDTLYGDWSCTTYNSDTHEKIGEFCADAGMVGVFLLDEVLKYNPDFNYHIERPWTTTLIKDFDGEIDFEIIHTEGVYENDTEFYSKGEKWEDNSVSVIGRGNINFETRQTGF</sequence>
<name>A0A9Q4I1J6_MEDGN</name>
<comment type="caution">
    <text evidence="2">The sequence shown here is derived from an EMBL/GenBank/DDBJ whole genome shotgun (WGS) entry which is preliminary data.</text>
</comment>